<dbReference type="SUPFAM" id="SSF53623">
    <property type="entry name" value="MurD-like peptide ligases, catalytic domain"/>
    <property type="match status" value="1"/>
</dbReference>
<evidence type="ECO:0000256" key="4">
    <source>
        <dbReference type="ARBA" id="ARBA00022598"/>
    </source>
</evidence>
<dbReference type="Pfam" id="PF08245">
    <property type="entry name" value="Mur_ligase_M"/>
    <property type="match status" value="1"/>
</dbReference>
<dbReference type="Pfam" id="PF21799">
    <property type="entry name" value="MurD-like_N"/>
    <property type="match status" value="1"/>
</dbReference>
<evidence type="ECO:0000259" key="11">
    <source>
        <dbReference type="Pfam" id="PF02875"/>
    </source>
</evidence>
<dbReference type="GO" id="GO:0051301">
    <property type="term" value="P:cell division"/>
    <property type="evidence" value="ECO:0007669"/>
    <property type="project" value="UniProtKB-KW"/>
</dbReference>
<dbReference type="PANTHER" id="PTHR43692">
    <property type="entry name" value="UDP-N-ACETYLMURAMOYLALANINE--D-GLUTAMATE LIGASE"/>
    <property type="match status" value="1"/>
</dbReference>
<evidence type="ECO:0000256" key="3">
    <source>
        <dbReference type="ARBA" id="ARBA00022490"/>
    </source>
</evidence>
<keyword evidence="14" id="KW-1185">Reference proteome</keyword>
<keyword evidence="7 9" id="KW-0067">ATP-binding</keyword>
<dbReference type="InterPro" id="IPR013221">
    <property type="entry name" value="Mur_ligase_cen"/>
</dbReference>
<feature type="domain" description="Mur ligase central" evidence="12">
    <location>
        <begin position="131"/>
        <end position="314"/>
    </location>
</feature>
<dbReference type="KEGG" id="nneo:PQG83_17670"/>
<sequence length="473" mass="51487">MEPCGAMEAVNVTPVFPMTSWPNKRVTVFGLGRSGRAAVDLLLDLGAVVTIVEEHTSQEVESTSAEYRLRGVRVFGGDDVADGLRDLDLLVVSPGVSKDHRLLQEIVQRGIPVIGEIELAGWFLRAPIIAVTGTNGKSTTVRLIGSILQHCGKRAFVGGNLGIPLCEAVRKQTDPSPGPDYEYIVAEVSSFQLETIHLFKPWVAALLNVTPDHLDRHPTPEDYRAAKQRIFENQTIQDWALINVDDPVVRTLAMSARAGICEFSLTKKVNQGVYLEAGEMRARMHGKDFFIASRDALPMRGDHNVANAMAAMCVGLLCGCSAEDMVRALQATPTFEHALEVVREWKGITFVNDSKGTNVDATLKALQSFHEPVVLILGGKDKGGDFSQLADSIKRQVKGVVVIGEATQKILQALDQIKPVTLATSLTDAVSQAVTFASSGDVVLFSPACASFDMFRNYHHRGLEFKRVVGELQ</sequence>
<dbReference type="InterPro" id="IPR036565">
    <property type="entry name" value="Mur-like_cat_sf"/>
</dbReference>
<reference evidence="13 14" key="1">
    <citation type="submission" date="2023-01" db="EMBL/GenBank/DDBJ databases">
        <title>Cultivation and genomic characterization of new, ubiquitous marine nitrite-oxidizing bacteria from the Nitrospirales.</title>
        <authorList>
            <person name="Mueller A.J."/>
            <person name="Daebeler A."/>
            <person name="Herbold C.W."/>
            <person name="Kirkegaard R.H."/>
            <person name="Daims H."/>
        </authorList>
    </citation>
    <scope>NUCLEOTIDE SEQUENCE [LARGE SCALE GENOMIC DNA]</scope>
    <source>
        <strain evidence="13 14">DK</strain>
    </source>
</reference>
<organism evidence="13 14">
    <name type="scientific">Candidatus Nitrospira neomarina</name>
    <dbReference type="NCBI Taxonomy" id="3020899"/>
    <lineage>
        <taxon>Bacteria</taxon>
        <taxon>Pseudomonadati</taxon>
        <taxon>Nitrospirota</taxon>
        <taxon>Nitrospiria</taxon>
        <taxon>Nitrospirales</taxon>
        <taxon>Nitrospiraceae</taxon>
        <taxon>Nitrospira</taxon>
    </lineage>
</organism>
<dbReference type="Gene3D" id="3.90.190.20">
    <property type="entry name" value="Mur ligase, C-terminal domain"/>
    <property type="match status" value="1"/>
</dbReference>
<keyword evidence="9 10" id="KW-0961">Cell wall biogenesis/degradation</keyword>
<feature type="binding site" evidence="9">
    <location>
        <begin position="133"/>
        <end position="139"/>
    </location>
    <ligand>
        <name>ATP</name>
        <dbReference type="ChEBI" id="CHEBI:30616"/>
    </ligand>
</feature>
<evidence type="ECO:0000256" key="2">
    <source>
        <dbReference type="ARBA" id="ARBA00004752"/>
    </source>
</evidence>
<feature type="domain" description="Mur ligase C-terminal" evidence="11">
    <location>
        <begin position="339"/>
        <end position="449"/>
    </location>
</feature>
<dbReference type="InterPro" id="IPR036615">
    <property type="entry name" value="Mur_ligase_C_dom_sf"/>
</dbReference>
<dbReference type="AlphaFoldDB" id="A0AA96GJV0"/>
<dbReference type="GO" id="GO:0004326">
    <property type="term" value="F:tetrahydrofolylpolyglutamate synthase activity"/>
    <property type="evidence" value="ECO:0007669"/>
    <property type="project" value="InterPro"/>
</dbReference>
<dbReference type="GO" id="GO:0009252">
    <property type="term" value="P:peptidoglycan biosynthetic process"/>
    <property type="evidence" value="ECO:0007669"/>
    <property type="project" value="UniProtKB-UniRule"/>
</dbReference>
<dbReference type="PANTHER" id="PTHR43692:SF1">
    <property type="entry name" value="UDP-N-ACETYLMURAMOYLALANINE--D-GLUTAMATE LIGASE"/>
    <property type="match status" value="1"/>
</dbReference>
<keyword evidence="3 9" id="KW-0963">Cytoplasm</keyword>
<evidence type="ECO:0000313" key="13">
    <source>
        <dbReference type="EMBL" id="WNM61565.1"/>
    </source>
</evidence>
<dbReference type="Proteomes" id="UP001302494">
    <property type="component" value="Chromosome"/>
</dbReference>
<dbReference type="Gene3D" id="3.40.50.720">
    <property type="entry name" value="NAD(P)-binding Rossmann-like Domain"/>
    <property type="match status" value="1"/>
</dbReference>
<evidence type="ECO:0000256" key="1">
    <source>
        <dbReference type="ARBA" id="ARBA00004496"/>
    </source>
</evidence>
<keyword evidence="5 9" id="KW-0132">Cell division</keyword>
<comment type="pathway">
    <text evidence="2 9 10">Cell wall biogenesis; peptidoglycan biosynthesis.</text>
</comment>
<dbReference type="SUPFAM" id="SSF51984">
    <property type="entry name" value="MurCD N-terminal domain"/>
    <property type="match status" value="1"/>
</dbReference>
<dbReference type="GO" id="GO:0005524">
    <property type="term" value="F:ATP binding"/>
    <property type="evidence" value="ECO:0007669"/>
    <property type="project" value="UniProtKB-UniRule"/>
</dbReference>
<dbReference type="GO" id="GO:0008360">
    <property type="term" value="P:regulation of cell shape"/>
    <property type="evidence" value="ECO:0007669"/>
    <property type="project" value="UniProtKB-KW"/>
</dbReference>
<dbReference type="Gene3D" id="3.40.1190.10">
    <property type="entry name" value="Mur-like, catalytic domain"/>
    <property type="match status" value="1"/>
</dbReference>
<dbReference type="InterPro" id="IPR018109">
    <property type="entry name" value="Folylpolyglutamate_synth_CS"/>
</dbReference>
<evidence type="ECO:0000256" key="6">
    <source>
        <dbReference type="ARBA" id="ARBA00022741"/>
    </source>
</evidence>
<evidence type="ECO:0000259" key="12">
    <source>
        <dbReference type="Pfam" id="PF08245"/>
    </source>
</evidence>
<evidence type="ECO:0000256" key="10">
    <source>
        <dbReference type="RuleBase" id="RU003664"/>
    </source>
</evidence>
<keyword evidence="4 9" id="KW-0436">Ligase</keyword>
<dbReference type="EC" id="6.3.2.9" evidence="9 10"/>
<comment type="similarity">
    <text evidence="9">Belongs to the MurCDEF family.</text>
</comment>
<gene>
    <name evidence="9 13" type="primary">murD</name>
    <name evidence="13" type="ORF">PQG83_17670</name>
</gene>
<comment type="catalytic activity">
    <reaction evidence="9 10">
        <text>UDP-N-acetyl-alpha-D-muramoyl-L-alanine + D-glutamate + ATP = UDP-N-acetyl-alpha-D-muramoyl-L-alanyl-D-glutamate + ADP + phosphate + H(+)</text>
        <dbReference type="Rhea" id="RHEA:16429"/>
        <dbReference type="ChEBI" id="CHEBI:15378"/>
        <dbReference type="ChEBI" id="CHEBI:29986"/>
        <dbReference type="ChEBI" id="CHEBI:30616"/>
        <dbReference type="ChEBI" id="CHEBI:43474"/>
        <dbReference type="ChEBI" id="CHEBI:83898"/>
        <dbReference type="ChEBI" id="CHEBI:83900"/>
        <dbReference type="ChEBI" id="CHEBI:456216"/>
        <dbReference type="EC" id="6.3.2.9"/>
    </reaction>
</comment>
<dbReference type="PROSITE" id="PS01011">
    <property type="entry name" value="FOLYLPOLYGLU_SYNT_1"/>
    <property type="match status" value="1"/>
</dbReference>
<dbReference type="SUPFAM" id="SSF53244">
    <property type="entry name" value="MurD-like peptide ligases, peptide-binding domain"/>
    <property type="match status" value="1"/>
</dbReference>
<evidence type="ECO:0000256" key="8">
    <source>
        <dbReference type="ARBA" id="ARBA00023306"/>
    </source>
</evidence>
<dbReference type="RefSeq" id="WP_312743910.1">
    <property type="nucleotide sequence ID" value="NZ_CP116968.1"/>
</dbReference>
<evidence type="ECO:0000256" key="5">
    <source>
        <dbReference type="ARBA" id="ARBA00022618"/>
    </source>
</evidence>
<dbReference type="NCBIfam" id="TIGR01087">
    <property type="entry name" value="murD"/>
    <property type="match status" value="1"/>
</dbReference>
<dbReference type="InterPro" id="IPR005762">
    <property type="entry name" value="MurD"/>
</dbReference>
<evidence type="ECO:0000256" key="9">
    <source>
        <dbReference type="HAMAP-Rule" id="MF_00639"/>
    </source>
</evidence>
<dbReference type="EMBL" id="CP116968">
    <property type="protein sequence ID" value="WNM61565.1"/>
    <property type="molecule type" value="Genomic_DNA"/>
</dbReference>
<evidence type="ECO:0000313" key="14">
    <source>
        <dbReference type="Proteomes" id="UP001302494"/>
    </source>
</evidence>
<proteinExistence type="inferred from homology"/>
<dbReference type="GO" id="GO:0005737">
    <property type="term" value="C:cytoplasm"/>
    <property type="evidence" value="ECO:0007669"/>
    <property type="project" value="UniProtKB-SubCell"/>
</dbReference>
<comment type="subcellular location">
    <subcellularLocation>
        <location evidence="1 9 10">Cytoplasm</location>
    </subcellularLocation>
</comment>
<accession>A0AA96GJV0</accession>
<dbReference type="InterPro" id="IPR004101">
    <property type="entry name" value="Mur_ligase_C"/>
</dbReference>
<evidence type="ECO:0000256" key="7">
    <source>
        <dbReference type="ARBA" id="ARBA00022840"/>
    </source>
</evidence>
<dbReference type="GO" id="GO:0008764">
    <property type="term" value="F:UDP-N-acetylmuramoylalanine-D-glutamate ligase activity"/>
    <property type="evidence" value="ECO:0007669"/>
    <property type="project" value="UniProtKB-UniRule"/>
</dbReference>
<keyword evidence="9 10" id="KW-0573">Peptidoglycan synthesis</keyword>
<keyword evidence="8 9" id="KW-0131">Cell cycle</keyword>
<dbReference type="GO" id="GO:0071555">
    <property type="term" value="P:cell wall organization"/>
    <property type="evidence" value="ECO:0007669"/>
    <property type="project" value="UniProtKB-KW"/>
</dbReference>
<keyword evidence="9 10" id="KW-0133">Cell shape</keyword>
<name>A0AA96GJV0_9BACT</name>
<protein>
    <recommendedName>
        <fullName evidence="9 10">UDP-N-acetylmuramoylalanine--D-glutamate ligase</fullName>
        <ecNumber evidence="9 10">6.3.2.9</ecNumber>
    </recommendedName>
    <alternativeName>
        <fullName evidence="9">D-glutamic acid-adding enzyme</fullName>
    </alternativeName>
    <alternativeName>
        <fullName evidence="9">UDP-N-acetylmuramoyl-L-alanyl-D-glutamate synthetase</fullName>
    </alternativeName>
</protein>
<comment type="function">
    <text evidence="9 10">Cell wall formation. Catalyzes the addition of glutamate to the nucleotide precursor UDP-N-acetylmuramoyl-L-alanine (UMA).</text>
</comment>
<keyword evidence="6 9" id="KW-0547">Nucleotide-binding</keyword>
<dbReference type="HAMAP" id="MF_00639">
    <property type="entry name" value="MurD"/>
    <property type="match status" value="1"/>
</dbReference>
<dbReference type="Pfam" id="PF02875">
    <property type="entry name" value="Mur_ligase_C"/>
    <property type="match status" value="1"/>
</dbReference>